<keyword evidence="3" id="KW-0560">Oxidoreductase</keyword>
<protein>
    <recommendedName>
        <fullName evidence="4">NmrA-like domain-containing protein</fullName>
    </recommendedName>
</protein>
<dbReference type="RefSeq" id="XP_043167997.1">
    <property type="nucleotide sequence ID" value="XM_043312062.1"/>
</dbReference>
<reference evidence="5" key="1">
    <citation type="submission" date="2021-05" db="EMBL/GenBank/DDBJ databases">
        <authorList>
            <person name="Stam R."/>
        </authorList>
    </citation>
    <scope>NUCLEOTIDE SEQUENCE</scope>
    <source>
        <strain evidence="5">CS162</strain>
    </source>
</reference>
<dbReference type="Gene3D" id="3.40.50.720">
    <property type="entry name" value="NAD(P)-binding Rossmann-like Domain"/>
    <property type="match status" value="1"/>
</dbReference>
<dbReference type="SUPFAM" id="SSF51735">
    <property type="entry name" value="NAD(P)-binding Rossmann-fold domains"/>
    <property type="match status" value="1"/>
</dbReference>
<dbReference type="GO" id="GO:0016491">
    <property type="term" value="F:oxidoreductase activity"/>
    <property type="evidence" value="ECO:0007669"/>
    <property type="project" value="UniProtKB-KW"/>
</dbReference>
<accession>A0A8J2N0X1</accession>
<dbReference type="InterPro" id="IPR051609">
    <property type="entry name" value="NmrA/Isoflavone_reductase-like"/>
</dbReference>
<keyword evidence="2" id="KW-0521">NADP</keyword>
<dbReference type="OrthoDB" id="10000533at2759"/>
<gene>
    <name evidence="5" type="ORF">ALTATR162_LOCUS4451</name>
</gene>
<dbReference type="Pfam" id="PF05368">
    <property type="entry name" value="NmrA"/>
    <property type="match status" value="1"/>
</dbReference>
<comment type="caution">
    <text evidence="5">The sequence shown here is derived from an EMBL/GenBank/DDBJ whole genome shotgun (WGS) entry which is preliminary data.</text>
</comment>
<organism evidence="5 6">
    <name type="scientific">Alternaria atra</name>
    <dbReference type="NCBI Taxonomy" id="119953"/>
    <lineage>
        <taxon>Eukaryota</taxon>
        <taxon>Fungi</taxon>
        <taxon>Dikarya</taxon>
        <taxon>Ascomycota</taxon>
        <taxon>Pezizomycotina</taxon>
        <taxon>Dothideomycetes</taxon>
        <taxon>Pleosporomycetidae</taxon>
        <taxon>Pleosporales</taxon>
        <taxon>Pleosporineae</taxon>
        <taxon>Pleosporaceae</taxon>
        <taxon>Alternaria</taxon>
        <taxon>Alternaria sect. Ulocladioides</taxon>
    </lineage>
</organism>
<dbReference type="Proteomes" id="UP000676310">
    <property type="component" value="Unassembled WGS sequence"/>
</dbReference>
<dbReference type="InterPro" id="IPR036291">
    <property type="entry name" value="NAD(P)-bd_dom_sf"/>
</dbReference>
<name>A0A8J2N0X1_9PLEO</name>
<sequence length="307" mass="32938">MSVVAVAGGTGKLGRTIVEAIIKHGEHKVVVLARTANDERTKGLGVPVLAIDYSNVEAVKSTLESNNIGTVIAALDSAAGAEPELALIKAADASSATKRFIPTGYGIKYTAEIAEVFSPAQAKLTVLEALESTSLEHTIVINGFFADYFVTPKVPSYMGPLPIVIDVANNAAAIPGSGNVPVAFTHTTDVASFTAKLLNLEKWPRESYVVGEKLTWNEFLSLVERVKGVKFDVAYDGMEKLQRYQTTELPGQKELYPFFPKPMLQGLTAACGILFDKGFFDINSEENVVGIKARGIRELIAEAWGSS</sequence>
<comment type="similarity">
    <text evidence="1">Belongs to the NmrA-type oxidoreductase family. Isoflavone reductase subfamily.</text>
</comment>
<dbReference type="AlphaFoldDB" id="A0A8J2N0X1"/>
<dbReference type="GeneID" id="67016120"/>
<evidence type="ECO:0000313" key="5">
    <source>
        <dbReference type="EMBL" id="CAG5156654.1"/>
    </source>
</evidence>
<dbReference type="PANTHER" id="PTHR47706">
    <property type="entry name" value="NMRA-LIKE FAMILY PROTEIN"/>
    <property type="match status" value="1"/>
</dbReference>
<keyword evidence="6" id="KW-1185">Reference proteome</keyword>
<dbReference type="PANTHER" id="PTHR47706:SF4">
    <property type="entry name" value="NMRA-LIKE DOMAIN-CONTAINING PROTEIN"/>
    <property type="match status" value="1"/>
</dbReference>
<evidence type="ECO:0000256" key="1">
    <source>
        <dbReference type="ARBA" id="ARBA00005725"/>
    </source>
</evidence>
<evidence type="ECO:0000256" key="3">
    <source>
        <dbReference type="ARBA" id="ARBA00023002"/>
    </source>
</evidence>
<dbReference type="Gene3D" id="3.90.25.10">
    <property type="entry name" value="UDP-galactose 4-epimerase, domain 1"/>
    <property type="match status" value="1"/>
</dbReference>
<dbReference type="InterPro" id="IPR008030">
    <property type="entry name" value="NmrA-like"/>
</dbReference>
<evidence type="ECO:0000256" key="2">
    <source>
        <dbReference type="ARBA" id="ARBA00022857"/>
    </source>
</evidence>
<dbReference type="EMBL" id="CAJRGZ010000017">
    <property type="protein sequence ID" value="CAG5156654.1"/>
    <property type="molecule type" value="Genomic_DNA"/>
</dbReference>
<proteinExistence type="inferred from homology"/>
<evidence type="ECO:0000259" key="4">
    <source>
        <dbReference type="Pfam" id="PF05368"/>
    </source>
</evidence>
<feature type="domain" description="NmrA-like" evidence="4">
    <location>
        <begin position="2"/>
        <end position="234"/>
    </location>
</feature>
<evidence type="ECO:0000313" key="6">
    <source>
        <dbReference type="Proteomes" id="UP000676310"/>
    </source>
</evidence>